<evidence type="ECO:0008006" key="4">
    <source>
        <dbReference type="Google" id="ProtNLM"/>
    </source>
</evidence>
<dbReference type="EMBL" id="BMYO01000003">
    <property type="protein sequence ID" value="GHD60100.1"/>
    <property type="molecule type" value="Genomic_DNA"/>
</dbReference>
<feature type="signal peptide" evidence="1">
    <location>
        <begin position="1"/>
        <end position="21"/>
    </location>
</feature>
<dbReference type="Pfam" id="PF12893">
    <property type="entry name" value="Lumazine_bd_2"/>
    <property type="match status" value="1"/>
</dbReference>
<gene>
    <name evidence="2" type="ORF">GCM10007350_12530</name>
</gene>
<feature type="chain" id="PRO_5046696394" description="Nuclear transport factor 2 family protein" evidence="1">
    <location>
        <begin position="22"/>
        <end position="148"/>
    </location>
</feature>
<sequence length="148" mass="16733">MKPTYLIPVAMLAMAAGAVSAAKCDKPTCAALTAVAQDYTDGWYNGDGPRMRRAIYDKLVKREIRQGGNETNVNELSPDVLVNYTAQGYGKTDDPARRRHDVQVLDVYNGMAMVRVDMQDWVDYMQMARIDGRWQIVNVIWSHHPIEK</sequence>
<accession>A0ABQ3GY33</accession>
<reference evidence="3" key="1">
    <citation type="journal article" date="2019" name="Int. J. Syst. Evol. Microbiol.">
        <title>The Global Catalogue of Microorganisms (GCM) 10K type strain sequencing project: providing services to taxonomists for standard genome sequencing and annotation.</title>
        <authorList>
            <consortium name="The Broad Institute Genomics Platform"/>
            <consortium name="The Broad Institute Genome Sequencing Center for Infectious Disease"/>
            <person name="Wu L."/>
            <person name="Ma J."/>
        </authorList>
    </citation>
    <scope>NUCLEOTIDE SEQUENCE [LARGE SCALE GENOMIC DNA]</scope>
    <source>
        <strain evidence="3">KCTC 23701</strain>
    </source>
</reference>
<dbReference type="SUPFAM" id="SSF54427">
    <property type="entry name" value="NTF2-like"/>
    <property type="match status" value="1"/>
</dbReference>
<keyword evidence="3" id="KW-1185">Reference proteome</keyword>
<name>A0ABQ3GY33_9NEIS</name>
<evidence type="ECO:0000313" key="2">
    <source>
        <dbReference type="EMBL" id="GHD60100.1"/>
    </source>
</evidence>
<dbReference type="InterPro" id="IPR032710">
    <property type="entry name" value="NTF2-like_dom_sf"/>
</dbReference>
<comment type="caution">
    <text evidence="2">The sequence shown here is derived from an EMBL/GenBank/DDBJ whole genome shotgun (WGS) entry which is preliminary data.</text>
</comment>
<dbReference type="Gene3D" id="3.10.450.50">
    <property type="match status" value="1"/>
</dbReference>
<keyword evidence="1" id="KW-0732">Signal</keyword>
<evidence type="ECO:0000256" key="1">
    <source>
        <dbReference type="SAM" id="SignalP"/>
    </source>
</evidence>
<evidence type="ECO:0000313" key="3">
    <source>
        <dbReference type="Proteomes" id="UP000604737"/>
    </source>
</evidence>
<protein>
    <recommendedName>
        <fullName evidence="4">Nuclear transport factor 2 family protein</fullName>
    </recommendedName>
</protein>
<dbReference type="Proteomes" id="UP000604737">
    <property type="component" value="Unassembled WGS sequence"/>
</dbReference>
<proteinExistence type="predicted"/>
<dbReference type="InterPro" id="IPR039437">
    <property type="entry name" value="FrzH/put_lumazine-bd"/>
</dbReference>
<organism evidence="2 3">
    <name type="scientific">Jeongeupia chitinilytica</name>
    <dbReference type="NCBI Taxonomy" id="1041641"/>
    <lineage>
        <taxon>Bacteria</taxon>
        <taxon>Pseudomonadati</taxon>
        <taxon>Pseudomonadota</taxon>
        <taxon>Betaproteobacteria</taxon>
        <taxon>Neisseriales</taxon>
        <taxon>Chitinibacteraceae</taxon>
        <taxon>Jeongeupia</taxon>
    </lineage>
</organism>
<dbReference type="RefSeq" id="WP_189459327.1">
    <property type="nucleotide sequence ID" value="NZ_BMYO01000003.1"/>
</dbReference>